<proteinExistence type="predicted"/>
<feature type="transmembrane region" description="Helical" evidence="1">
    <location>
        <begin position="6"/>
        <end position="27"/>
    </location>
</feature>
<organism evidence="2 3">
    <name type="scientific">Methylobacterium trifolii</name>
    <dbReference type="NCBI Taxonomy" id="1003092"/>
    <lineage>
        <taxon>Bacteria</taxon>
        <taxon>Pseudomonadati</taxon>
        <taxon>Pseudomonadota</taxon>
        <taxon>Alphaproteobacteria</taxon>
        <taxon>Hyphomicrobiales</taxon>
        <taxon>Methylobacteriaceae</taxon>
        <taxon>Methylobacterium</taxon>
    </lineage>
</organism>
<name>A0ABQ4U225_9HYPH</name>
<dbReference type="Proteomes" id="UP001055057">
    <property type="component" value="Unassembled WGS sequence"/>
</dbReference>
<gene>
    <name evidence="2" type="ORF">MPOCJGCO_3144</name>
</gene>
<keyword evidence="1" id="KW-0812">Transmembrane</keyword>
<keyword evidence="1" id="KW-1133">Transmembrane helix</keyword>
<sequence length="58" mass="6338">MFPDDALLLAAWAVLFVVLIAAAPRFLPPGRRRPAEPALQREDAFYETGGPVIEMEAA</sequence>
<comment type="caution">
    <text evidence="2">The sequence shown here is derived from an EMBL/GenBank/DDBJ whole genome shotgun (WGS) entry which is preliminary data.</text>
</comment>
<dbReference type="EMBL" id="BPRB01000182">
    <property type="protein sequence ID" value="GJE61023.1"/>
    <property type="molecule type" value="Genomic_DNA"/>
</dbReference>
<keyword evidence="1" id="KW-0472">Membrane</keyword>
<reference evidence="2" key="1">
    <citation type="journal article" date="2021" name="Front. Microbiol.">
        <title>Comprehensive Comparative Genomics and Phenotyping of Methylobacterium Species.</title>
        <authorList>
            <person name="Alessa O."/>
            <person name="Ogura Y."/>
            <person name="Fujitani Y."/>
            <person name="Takami H."/>
            <person name="Hayashi T."/>
            <person name="Sahin N."/>
            <person name="Tani A."/>
        </authorList>
    </citation>
    <scope>NUCLEOTIDE SEQUENCE</scope>
    <source>
        <strain evidence="2">DSM 23632</strain>
    </source>
</reference>
<protein>
    <submittedName>
        <fullName evidence="2">Uncharacterized protein</fullName>
    </submittedName>
</protein>
<reference evidence="2" key="2">
    <citation type="submission" date="2021-08" db="EMBL/GenBank/DDBJ databases">
        <authorList>
            <person name="Tani A."/>
            <person name="Ola A."/>
            <person name="Ogura Y."/>
            <person name="Katsura K."/>
            <person name="Hayashi T."/>
        </authorList>
    </citation>
    <scope>NUCLEOTIDE SEQUENCE</scope>
    <source>
        <strain evidence="2">DSM 23632</strain>
    </source>
</reference>
<keyword evidence="3" id="KW-1185">Reference proteome</keyword>
<accession>A0ABQ4U225</accession>
<evidence type="ECO:0000313" key="2">
    <source>
        <dbReference type="EMBL" id="GJE61023.1"/>
    </source>
</evidence>
<evidence type="ECO:0000256" key="1">
    <source>
        <dbReference type="SAM" id="Phobius"/>
    </source>
</evidence>
<evidence type="ECO:0000313" key="3">
    <source>
        <dbReference type="Proteomes" id="UP001055057"/>
    </source>
</evidence>